<feature type="domain" description="UspA" evidence="1">
    <location>
        <begin position="21"/>
        <end position="138"/>
    </location>
</feature>
<dbReference type="EMBL" id="AP021857">
    <property type="protein sequence ID" value="BBO20131.1"/>
    <property type="molecule type" value="Genomic_DNA"/>
</dbReference>
<proteinExistence type="predicted"/>
<name>A0A809S3F7_9PROT</name>
<gene>
    <name evidence="2" type="ORF">DSYM_08300</name>
</gene>
<dbReference type="Gene3D" id="3.40.50.620">
    <property type="entry name" value="HUPs"/>
    <property type="match status" value="1"/>
</dbReference>
<organism evidence="2 3">
    <name type="scientific">Candidatus Desulfobacillus denitrificans</name>
    <dbReference type="NCBI Taxonomy" id="2608985"/>
    <lineage>
        <taxon>Bacteria</taxon>
        <taxon>Pseudomonadati</taxon>
        <taxon>Pseudomonadota</taxon>
        <taxon>Betaproteobacteria</taxon>
        <taxon>Candidatus Desulfobacillus</taxon>
    </lineage>
</organism>
<evidence type="ECO:0000313" key="3">
    <source>
        <dbReference type="Proteomes" id="UP000662914"/>
    </source>
</evidence>
<dbReference type="InterPro" id="IPR014729">
    <property type="entry name" value="Rossmann-like_a/b/a_fold"/>
</dbReference>
<dbReference type="KEGG" id="ddz:DSYM_08300"/>
<evidence type="ECO:0000313" key="2">
    <source>
        <dbReference type="EMBL" id="BBO20131.1"/>
    </source>
</evidence>
<protein>
    <recommendedName>
        <fullName evidence="1">UspA domain-containing protein</fullName>
    </recommendedName>
</protein>
<sequence>MSEVAAPQARAAGLAWPPRALLLAHHGTAGAERALDLALSLAVPGTTRILHLYIVPDFWAGMQGDDWLNNAWTRDAFAEHVEGQLAQEARERMGALAARCTAAGVDSTPILRYGKPAECLVAAAREGGADLVVIGPPRPKGEPGLRSRMDLESLARGLAAPLLIAR</sequence>
<dbReference type="Pfam" id="PF00582">
    <property type="entry name" value="Usp"/>
    <property type="match status" value="1"/>
</dbReference>
<reference evidence="2" key="1">
    <citation type="journal article" name="DNA Res.">
        <title>The physiological potential of anammox bacteria as revealed by their core genome structure.</title>
        <authorList>
            <person name="Okubo T."/>
            <person name="Toyoda A."/>
            <person name="Fukuhara K."/>
            <person name="Uchiyama I."/>
            <person name="Harigaya Y."/>
            <person name="Kuroiwa M."/>
            <person name="Suzuki T."/>
            <person name="Murakami Y."/>
            <person name="Suwa Y."/>
            <person name="Takami H."/>
        </authorList>
    </citation>
    <scope>NUCLEOTIDE SEQUENCE</scope>
    <source>
        <strain evidence="2">317325-3</strain>
    </source>
</reference>
<accession>A0A809S3F7</accession>
<dbReference type="AlphaFoldDB" id="A0A809S3F7"/>
<evidence type="ECO:0000259" key="1">
    <source>
        <dbReference type="Pfam" id="PF00582"/>
    </source>
</evidence>
<dbReference type="SUPFAM" id="SSF52402">
    <property type="entry name" value="Adenine nucleotide alpha hydrolases-like"/>
    <property type="match status" value="1"/>
</dbReference>
<dbReference type="Proteomes" id="UP000662914">
    <property type="component" value="Chromosome"/>
</dbReference>
<dbReference type="InterPro" id="IPR006016">
    <property type="entry name" value="UspA"/>
</dbReference>
<dbReference type="CDD" id="cd00293">
    <property type="entry name" value="USP-like"/>
    <property type="match status" value="1"/>
</dbReference>